<dbReference type="InterPro" id="IPR036236">
    <property type="entry name" value="Znf_C2H2_sf"/>
</dbReference>
<dbReference type="Pfam" id="PF06220">
    <property type="entry name" value="zf-U1"/>
    <property type="match status" value="1"/>
</dbReference>
<evidence type="ECO:0008006" key="11">
    <source>
        <dbReference type="Google" id="ProtNLM"/>
    </source>
</evidence>
<accession>A0A9P0L3U7</accession>
<dbReference type="SUPFAM" id="SSF51045">
    <property type="entry name" value="WW domain"/>
    <property type="match status" value="1"/>
</dbReference>
<dbReference type="InterPro" id="IPR000690">
    <property type="entry name" value="Matrin/U1-C_Znf_C2H2"/>
</dbReference>
<dbReference type="SMART" id="SM00451">
    <property type="entry name" value="ZnF_U1"/>
    <property type="match status" value="1"/>
</dbReference>
<keyword evidence="4" id="KW-0862">Zinc</keyword>
<protein>
    <recommendedName>
        <fullName evidence="11">WW domain-binding protein 4</fullName>
    </recommendedName>
</protein>
<dbReference type="PANTHER" id="PTHR13173:SF10">
    <property type="entry name" value="WW DOMAIN-BINDING PROTEIN 4"/>
    <property type="match status" value="1"/>
</dbReference>
<dbReference type="GO" id="GO:0008270">
    <property type="term" value="F:zinc ion binding"/>
    <property type="evidence" value="ECO:0007669"/>
    <property type="project" value="UniProtKB-KW"/>
</dbReference>
<dbReference type="SUPFAM" id="SSF57667">
    <property type="entry name" value="beta-beta-alpha zinc fingers"/>
    <property type="match status" value="1"/>
</dbReference>
<evidence type="ECO:0000256" key="1">
    <source>
        <dbReference type="ARBA" id="ARBA00004123"/>
    </source>
</evidence>
<evidence type="ECO:0000256" key="6">
    <source>
        <dbReference type="SAM" id="MobiDB-lite"/>
    </source>
</evidence>
<dbReference type="PROSITE" id="PS50020">
    <property type="entry name" value="WW_DOMAIN_2"/>
    <property type="match status" value="1"/>
</dbReference>
<dbReference type="InterPro" id="IPR040023">
    <property type="entry name" value="WBP4"/>
</dbReference>
<keyword evidence="3" id="KW-0863">Zinc-finger</keyword>
<evidence type="ECO:0000259" key="7">
    <source>
        <dbReference type="PROSITE" id="PS50020"/>
    </source>
</evidence>
<keyword evidence="5" id="KW-0539">Nucleus</keyword>
<evidence type="ECO:0000259" key="8">
    <source>
        <dbReference type="PROSITE" id="PS50171"/>
    </source>
</evidence>
<gene>
    <name evidence="9" type="ORF">ACAOBT_LOCUS16951</name>
</gene>
<dbReference type="AlphaFoldDB" id="A0A9P0L3U7"/>
<evidence type="ECO:0000256" key="2">
    <source>
        <dbReference type="ARBA" id="ARBA00022723"/>
    </source>
</evidence>
<keyword evidence="2" id="KW-0479">Metal-binding</keyword>
<dbReference type="GO" id="GO:0071011">
    <property type="term" value="C:precatalytic spliceosome"/>
    <property type="evidence" value="ECO:0007669"/>
    <property type="project" value="TreeGrafter"/>
</dbReference>
<evidence type="ECO:0000313" key="9">
    <source>
        <dbReference type="EMBL" id="CAH1985922.1"/>
    </source>
</evidence>
<dbReference type="Proteomes" id="UP001152888">
    <property type="component" value="Unassembled WGS sequence"/>
</dbReference>
<dbReference type="PANTHER" id="PTHR13173">
    <property type="entry name" value="WW DOMAIN BINDING PROTEIN 4"/>
    <property type="match status" value="1"/>
</dbReference>
<dbReference type="PROSITE" id="PS50171">
    <property type="entry name" value="ZF_MATRIN"/>
    <property type="match status" value="1"/>
</dbReference>
<evidence type="ECO:0000256" key="4">
    <source>
        <dbReference type="ARBA" id="ARBA00022833"/>
    </source>
</evidence>
<dbReference type="Gene3D" id="2.20.70.10">
    <property type="match status" value="1"/>
</dbReference>
<dbReference type="InterPro" id="IPR013085">
    <property type="entry name" value="U1-CZ_Znf_C2H2"/>
</dbReference>
<keyword evidence="10" id="KW-1185">Reference proteome</keyword>
<dbReference type="SMART" id="SM00456">
    <property type="entry name" value="WW"/>
    <property type="match status" value="1"/>
</dbReference>
<feature type="region of interest" description="Disordered" evidence="6">
    <location>
        <begin position="196"/>
        <end position="217"/>
    </location>
</feature>
<dbReference type="EMBL" id="CAKOFQ010006988">
    <property type="protein sequence ID" value="CAH1985922.1"/>
    <property type="molecule type" value="Genomic_DNA"/>
</dbReference>
<proteinExistence type="predicted"/>
<dbReference type="Gene3D" id="3.30.160.60">
    <property type="entry name" value="Classic Zinc Finger"/>
    <property type="match status" value="1"/>
</dbReference>
<dbReference type="InterPro" id="IPR003604">
    <property type="entry name" value="Matrin/U1-like-C_Znf_C2H2"/>
</dbReference>
<dbReference type="GO" id="GO:0000398">
    <property type="term" value="P:mRNA splicing, via spliceosome"/>
    <property type="evidence" value="ECO:0007669"/>
    <property type="project" value="InterPro"/>
</dbReference>
<evidence type="ECO:0000256" key="5">
    <source>
        <dbReference type="ARBA" id="ARBA00023242"/>
    </source>
</evidence>
<dbReference type="GO" id="GO:0003723">
    <property type="term" value="F:RNA binding"/>
    <property type="evidence" value="ECO:0007669"/>
    <property type="project" value="TreeGrafter"/>
</dbReference>
<organism evidence="9 10">
    <name type="scientific">Acanthoscelides obtectus</name>
    <name type="common">Bean weevil</name>
    <name type="synonym">Bruchus obtectus</name>
    <dbReference type="NCBI Taxonomy" id="200917"/>
    <lineage>
        <taxon>Eukaryota</taxon>
        <taxon>Metazoa</taxon>
        <taxon>Ecdysozoa</taxon>
        <taxon>Arthropoda</taxon>
        <taxon>Hexapoda</taxon>
        <taxon>Insecta</taxon>
        <taxon>Pterygota</taxon>
        <taxon>Neoptera</taxon>
        <taxon>Endopterygota</taxon>
        <taxon>Coleoptera</taxon>
        <taxon>Polyphaga</taxon>
        <taxon>Cucujiformia</taxon>
        <taxon>Chrysomeloidea</taxon>
        <taxon>Chrysomelidae</taxon>
        <taxon>Bruchinae</taxon>
        <taxon>Bruchini</taxon>
        <taxon>Acanthoscelides</taxon>
    </lineage>
</organism>
<feature type="domain" description="WW" evidence="7">
    <location>
        <begin position="109"/>
        <end position="136"/>
    </location>
</feature>
<sequence length="294" mass="34122">MADYWKSQERKYCDFCKCWIAANKPSIEFHEKGRRHVENVKKRISQVSKKSAIEERDKGKVDAAIRQMEAAAMAAYKKDVQSNSSADLTSIAITEKLKADNLTINEKKWREAKTKEGATYYYNTDTNESAWEPPSEGYLSLTEQQEMKDRDTALQLKELDKYRKTEAFKQMQIQKAEAEEERARLAREKLKERRVEDDIPEPVYGPILDPGKNDPYGKWQTIKPQKSVDLQLPEQQYYQPPVVVQQQDPEPVKKEFKEKTVECLEGTGECSTAFKKRKIGSGVKRNTRQRLDND</sequence>
<comment type="caution">
    <text evidence="9">The sequence shown here is derived from an EMBL/GenBank/DDBJ whole genome shotgun (WGS) entry which is preliminary data.</text>
</comment>
<evidence type="ECO:0000256" key="3">
    <source>
        <dbReference type="ARBA" id="ARBA00022771"/>
    </source>
</evidence>
<dbReference type="OrthoDB" id="191651at2759"/>
<feature type="domain" description="Matrin-type" evidence="8">
    <location>
        <begin position="11"/>
        <end position="42"/>
    </location>
</feature>
<reference evidence="9" key="1">
    <citation type="submission" date="2022-03" db="EMBL/GenBank/DDBJ databases">
        <authorList>
            <person name="Sayadi A."/>
        </authorList>
    </citation>
    <scope>NUCLEOTIDE SEQUENCE</scope>
</reference>
<dbReference type="Pfam" id="PF00397">
    <property type="entry name" value="WW"/>
    <property type="match status" value="1"/>
</dbReference>
<dbReference type="CDD" id="cd00201">
    <property type="entry name" value="WW"/>
    <property type="match status" value="1"/>
</dbReference>
<evidence type="ECO:0000313" key="10">
    <source>
        <dbReference type="Proteomes" id="UP001152888"/>
    </source>
</evidence>
<dbReference type="InterPro" id="IPR036020">
    <property type="entry name" value="WW_dom_sf"/>
</dbReference>
<name>A0A9P0L3U7_ACAOB</name>
<dbReference type="InterPro" id="IPR001202">
    <property type="entry name" value="WW_dom"/>
</dbReference>
<comment type="subcellular location">
    <subcellularLocation>
        <location evidence="1">Nucleus</location>
    </subcellularLocation>
</comment>